<evidence type="ECO:0000313" key="2">
    <source>
        <dbReference type="Proteomes" id="UP000503312"/>
    </source>
</evidence>
<evidence type="ECO:0000313" key="1">
    <source>
        <dbReference type="EMBL" id="QKM64697.1"/>
    </source>
</evidence>
<dbReference type="RefSeq" id="WP_173955736.1">
    <property type="nucleotide sequence ID" value="NZ_CP028942.1"/>
</dbReference>
<sequence>MTSTQALTTLIIPGFQGSESAHWQSWFQSKIENTHRVHQNWDEPILAHWAENIRNAIDKCNGKVWIVAHSFGCLAAILAGIDRYQNIAGAMLVAPADPERFTLGGIKEESELTGSESIRSLIPTHRLPFPTLVIASDNDPWMQASKVQLWSNIWHSEFINLPSAGHINTASGFGPWHAGLTLFENFQLTQSKLAAKPLSPMKKRRLSGKTGQIAKLRFETRKYLGIF</sequence>
<dbReference type="InterPro" id="IPR010662">
    <property type="entry name" value="RBBP9/YdeN"/>
</dbReference>
<dbReference type="AlphaFoldDB" id="A0A6M9Q0C1"/>
<proteinExistence type="predicted"/>
<dbReference type="GO" id="GO:0016787">
    <property type="term" value="F:hydrolase activity"/>
    <property type="evidence" value="ECO:0007669"/>
    <property type="project" value="InterPro"/>
</dbReference>
<dbReference type="InterPro" id="IPR029058">
    <property type="entry name" value="AB_hydrolase_fold"/>
</dbReference>
<dbReference type="SUPFAM" id="SSF53474">
    <property type="entry name" value="alpha/beta-Hydrolases"/>
    <property type="match status" value="1"/>
</dbReference>
<dbReference type="Proteomes" id="UP000503312">
    <property type="component" value="Chromosome"/>
</dbReference>
<reference evidence="1 2" key="1">
    <citation type="submission" date="2018-04" db="EMBL/GenBank/DDBJ databases">
        <title>Polynucleobacter sp. UH21B genome.</title>
        <authorList>
            <person name="Hahn M.W."/>
        </authorList>
    </citation>
    <scope>NUCLEOTIDE SEQUENCE [LARGE SCALE GENOMIC DNA]</scope>
    <source>
        <strain evidence="1 2">MWH-UH21B</strain>
    </source>
</reference>
<accession>A0A6M9Q0C1</accession>
<keyword evidence="2" id="KW-1185">Reference proteome</keyword>
<dbReference type="Pfam" id="PF06821">
    <property type="entry name" value="Ser_hydrolase"/>
    <property type="match status" value="1"/>
</dbReference>
<gene>
    <name evidence="1" type="ORF">DCO17_05270</name>
</gene>
<dbReference type="EMBL" id="CP028942">
    <property type="protein sequence ID" value="QKM64697.1"/>
    <property type="molecule type" value="Genomic_DNA"/>
</dbReference>
<dbReference type="KEGG" id="ptrp:DCO17_05270"/>
<protein>
    <submittedName>
        <fullName evidence="1">Esterase</fullName>
    </submittedName>
</protein>
<name>A0A6M9Q0C1_9BURK</name>
<dbReference type="Gene3D" id="3.40.50.1820">
    <property type="entry name" value="alpha/beta hydrolase"/>
    <property type="match status" value="1"/>
</dbReference>
<organism evidence="1 2">
    <name type="scientific">Polynucleobacter tropicus</name>
    <dbReference type="NCBI Taxonomy" id="1743174"/>
    <lineage>
        <taxon>Bacteria</taxon>
        <taxon>Pseudomonadati</taxon>
        <taxon>Pseudomonadota</taxon>
        <taxon>Betaproteobacteria</taxon>
        <taxon>Burkholderiales</taxon>
        <taxon>Burkholderiaceae</taxon>
        <taxon>Polynucleobacter</taxon>
    </lineage>
</organism>